<dbReference type="Proteomes" id="UP001187192">
    <property type="component" value="Unassembled WGS sequence"/>
</dbReference>
<gene>
    <name evidence="1" type="ORF">TIFTF001_030263</name>
</gene>
<proteinExistence type="predicted"/>
<dbReference type="AlphaFoldDB" id="A0AA88J3W4"/>
<comment type="caution">
    <text evidence="1">The sequence shown here is derived from an EMBL/GenBank/DDBJ whole genome shotgun (WGS) entry which is preliminary data.</text>
</comment>
<sequence>MSNPLAQPPEQIAQPLLKRQLPFSSMKPPFSVPADYHRFDPDSRRLTSDQEAEAIIVKPPCPGRSKFGTKEEAFMLLWEVGSYKIVSMGLVEEFSLGCVVLEKLADLVEIDFYRGSSIQAKIL</sequence>
<evidence type="ECO:0000313" key="2">
    <source>
        <dbReference type="Proteomes" id="UP001187192"/>
    </source>
</evidence>
<keyword evidence="2" id="KW-1185">Reference proteome</keyword>
<organism evidence="1 2">
    <name type="scientific">Ficus carica</name>
    <name type="common">Common fig</name>
    <dbReference type="NCBI Taxonomy" id="3494"/>
    <lineage>
        <taxon>Eukaryota</taxon>
        <taxon>Viridiplantae</taxon>
        <taxon>Streptophyta</taxon>
        <taxon>Embryophyta</taxon>
        <taxon>Tracheophyta</taxon>
        <taxon>Spermatophyta</taxon>
        <taxon>Magnoliopsida</taxon>
        <taxon>eudicotyledons</taxon>
        <taxon>Gunneridae</taxon>
        <taxon>Pentapetalae</taxon>
        <taxon>rosids</taxon>
        <taxon>fabids</taxon>
        <taxon>Rosales</taxon>
        <taxon>Moraceae</taxon>
        <taxon>Ficeae</taxon>
        <taxon>Ficus</taxon>
    </lineage>
</organism>
<name>A0AA88J3W4_FICCA</name>
<reference evidence="1" key="1">
    <citation type="submission" date="2023-07" db="EMBL/GenBank/DDBJ databases">
        <title>draft genome sequence of fig (Ficus carica).</title>
        <authorList>
            <person name="Takahashi T."/>
            <person name="Nishimura K."/>
        </authorList>
    </citation>
    <scope>NUCLEOTIDE SEQUENCE</scope>
</reference>
<protein>
    <submittedName>
        <fullName evidence="1">Uncharacterized protein</fullName>
    </submittedName>
</protein>
<accession>A0AA88J3W4</accession>
<dbReference type="EMBL" id="BTGU01000107">
    <property type="protein sequence ID" value="GMN61162.1"/>
    <property type="molecule type" value="Genomic_DNA"/>
</dbReference>
<evidence type="ECO:0000313" key="1">
    <source>
        <dbReference type="EMBL" id="GMN61162.1"/>
    </source>
</evidence>